<feature type="region of interest" description="Disordered" evidence="1">
    <location>
        <begin position="1"/>
        <end position="53"/>
    </location>
</feature>
<keyword evidence="3" id="KW-1185">Reference proteome</keyword>
<feature type="compositionally biased region" description="Acidic residues" evidence="1">
    <location>
        <begin position="128"/>
        <end position="140"/>
    </location>
</feature>
<proteinExistence type="predicted"/>
<dbReference type="OrthoDB" id="10549884at2759"/>
<name>A0A427XPC2_9TREE</name>
<dbReference type="Proteomes" id="UP000279259">
    <property type="component" value="Unassembled WGS sequence"/>
</dbReference>
<reference evidence="2 3" key="1">
    <citation type="submission" date="2018-11" db="EMBL/GenBank/DDBJ databases">
        <title>Genome sequence of Saitozyma podzolica DSM 27192.</title>
        <authorList>
            <person name="Aliyu H."/>
            <person name="Gorte O."/>
            <person name="Ochsenreither K."/>
        </authorList>
    </citation>
    <scope>NUCLEOTIDE SEQUENCE [LARGE SCALE GENOMIC DNA]</scope>
    <source>
        <strain evidence="2 3">DSM 27192</strain>
    </source>
</reference>
<accession>A0A427XPC2</accession>
<evidence type="ECO:0000313" key="2">
    <source>
        <dbReference type="EMBL" id="RSH80680.1"/>
    </source>
</evidence>
<protein>
    <recommendedName>
        <fullName evidence="4">Zn(2)-C6 fungal-type domain-containing protein</fullName>
    </recommendedName>
</protein>
<sequence length="140" mass="15006">MVSLMRGSAGEIANPSGSPDGLERLATGNDRQLSRPAVPKAPRQPMQLEPCFGGSPCNRCVKRKFECEFNPSRQRGPHKPQSSYSPTHGINLHGQAKAHQVHTTTRATIKPDAMTPSLGLGLELNPVLDEDADGDGDPDV</sequence>
<feature type="region of interest" description="Disordered" evidence="1">
    <location>
        <begin position="69"/>
        <end position="140"/>
    </location>
</feature>
<evidence type="ECO:0000313" key="3">
    <source>
        <dbReference type="Proteomes" id="UP000279259"/>
    </source>
</evidence>
<gene>
    <name evidence="2" type="ORF">EHS25_007158</name>
</gene>
<evidence type="ECO:0000256" key="1">
    <source>
        <dbReference type="SAM" id="MobiDB-lite"/>
    </source>
</evidence>
<dbReference type="AlphaFoldDB" id="A0A427XPC2"/>
<evidence type="ECO:0008006" key="4">
    <source>
        <dbReference type="Google" id="ProtNLM"/>
    </source>
</evidence>
<organism evidence="2 3">
    <name type="scientific">Saitozyma podzolica</name>
    <dbReference type="NCBI Taxonomy" id="1890683"/>
    <lineage>
        <taxon>Eukaryota</taxon>
        <taxon>Fungi</taxon>
        <taxon>Dikarya</taxon>
        <taxon>Basidiomycota</taxon>
        <taxon>Agaricomycotina</taxon>
        <taxon>Tremellomycetes</taxon>
        <taxon>Tremellales</taxon>
        <taxon>Trimorphomycetaceae</taxon>
        <taxon>Saitozyma</taxon>
    </lineage>
</organism>
<dbReference type="EMBL" id="RSCD01000034">
    <property type="protein sequence ID" value="RSH80680.1"/>
    <property type="molecule type" value="Genomic_DNA"/>
</dbReference>
<comment type="caution">
    <text evidence="2">The sequence shown here is derived from an EMBL/GenBank/DDBJ whole genome shotgun (WGS) entry which is preliminary data.</text>
</comment>